<protein>
    <submittedName>
        <fullName evidence="2">Uncharacterized protein</fullName>
    </submittedName>
</protein>
<dbReference type="AlphaFoldDB" id="A0A7R9ENA4"/>
<evidence type="ECO:0000313" key="2">
    <source>
        <dbReference type="EMBL" id="CAD7436085.1"/>
    </source>
</evidence>
<feature type="region of interest" description="Disordered" evidence="1">
    <location>
        <begin position="78"/>
        <end position="110"/>
    </location>
</feature>
<accession>A0A7R9ENA4</accession>
<reference evidence="2" key="1">
    <citation type="submission" date="2020-11" db="EMBL/GenBank/DDBJ databases">
        <authorList>
            <person name="Tran Van P."/>
        </authorList>
    </citation>
    <scope>NUCLEOTIDE SEQUENCE</scope>
</reference>
<evidence type="ECO:0000256" key="1">
    <source>
        <dbReference type="SAM" id="MobiDB-lite"/>
    </source>
</evidence>
<sequence>MGGEQDQLDVHKSLFSVWSKRDDLEIFAEEKIGLNGLVLRAATLQVSWSQTYVGEVGPKDNLAGDLCQLITAPDSRRDVRGGLASSGEETQLHVRIEVSPNGSPYSAPGP</sequence>
<proteinExistence type="predicted"/>
<organism evidence="2">
    <name type="scientific">Timema monikensis</name>
    <dbReference type="NCBI Taxonomy" id="170555"/>
    <lineage>
        <taxon>Eukaryota</taxon>
        <taxon>Metazoa</taxon>
        <taxon>Ecdysozoa</taxon>
        <taxon>Arthropoda</taxon>
        <taxon>Hexapoda</taxon>
        <taxon>Insecta</taxon>
        <taxon>Pterygota</taxon>
        <taxon>Neoptera</taxon>
        <taxon>Polyneoptera</taxon>
        <taxon>Phasmatodea</taxon>
        <taxon>Timematodea</taxon>
        <taxon>Timematoidea</taxon>
        <taxon>Timematidae</taxon>
        <taxon>Timema</taxon>
    </lineage>
</organism>
<name>A0A7R9ENA4_9NEOP</name>
<gene>
    <name evidence="2" type="ORF">TMSB3V08_LOCUS12731</name>
</gene>
<dbReference type="EMBL" id="OB808522">
    <property type="protein sequence ID" value="CAD7436085.1"/>
    <property type="molecule type" value="Genomic_DNA"/>
</dbReference>